<name>A0ABQ4A7L4_9ACTN</name>
<organism evidence="1 2">
    <name type="scientific">Winogradskya humida</name>
    <dbReference type="NCBI Taxonomy" id="113566"/>
    <lineage>
        <taxon>Bacteria</taxon>
        <taxon>Bacillati</taxon>
        <taxon>Actinomycetota</taxon>
        <taxon>Actinomycetes</taxon>
        <taxon>Micromonosporales</taxon>
        <taxon>Micromonosporaceae</taxon>
        <taxon>Winogradskya</taxon>
    </lineage>
</organism>
<sequence length="188" mass="20765">MSDIEVVQGVRRVLAATLDEIVGESAASRGDSNVVGQWDIRSDGRDSLVSFGIPIGQDDPEGVHFQGAVQESADPEVSVSGRQGYRLGTDSGWTLAAMAPSGEVWAIQKPEQANQSADPRIFMVNSSVTGFVDLSWRWQAVRPLLSKLGYRDSFFEAAELYLARLPDIDEALADKERYSWWRGMVLDW</sequence>
<evidence type="ECO:0000313" key="2">
    <source>
        <dbReference type="Proteomes" id="UP000603200"/>
    </source>
</evidence>
<gene>
    <name evidence="1" type="ORF">Ahu01nite_099640</name>
</gene>
<dbReference type="Proteomes" id="UP000603200">
    <property type="component" value="Unassembled WGS sequence"/>
</dbReference>
<reference evidence="1 2" key="1">
    <citation type="submission" date="2021-01" db="EMBL/GenBank/DDBJ databases">
        <title>Whole genome shotgun sequence of Actinoplanes humidus NBRC 14915.</title>
        <authorList>
            <person name="Komaki H."/>
            <person name="Tamura T."/>
        </authorList>
    </citation>
    <scope>NUCLEOTIDE SEQUENCE [LARGE SCALE GENOMIC DNA]</scope>
    <source>
        <strain evidence="1 2">NBRC 14915</strain>
    </source>
</reference>
<evidence type="ECO:0000313" key="1">
    <source>
        <dbReference type="EMBL" id="GIE26862.1"/>
    </source>
</evidence>
<dbReference type="InterPro" id="IPR025851">
    <property type="entry name" value="SUKH-4"/>
</dbReference>
<accession>A0ABQ4A7L4</accession>
<dbReference type="RefSeq" id="WP_203843750.1">
    <property type="nucleotide sequence ID" value="NZ_BAAATV010000047.1"/>
</dbReference>
<proteinExistence type="predicted"/>
<keyword evidence="2" id="KW-1185">Reference proteome</keyword>
<comment type="caution">
    <text evidence="1">The sequence shown here is derived from an EMBL/GenBank/DDBJ whole genome shotgun (WGS) entry which is preliminary data.</text>
</comment>
<dbReference type="EMBL" id="BOMN01000155">
    <property type="protein sequence ID" value="GIE26862.1"/>
    <property type="molecule type" value="Genomic_DNA"/>
</dbReference>
<protein>
    <submittedName>
        <fullName evidence="1">Uncharacterized protein</fullName>
    </submittedName>
</protein>
<dbReference type="Pfam" id="PF14435">
    <property type="entry name" value="SUKH-4"/>
    <property type="match status" value="1"/>
</dbReference>